<gene>
    <name evidence="5" type="ORF">PVL29_005760</name>
</gene>
<dbReference type="SMART" id="SM00733">
    <property type="entry name" value="Mterf"/>
    <property type="match status" value="7"/>
</dbReference>
<feature type="signal peptide" evidence="4">
    <location>
        <begin position="1"/>
        <end position="21"/>
    </location>
</feature>
<accession>A0AA39A520</accession>
<dbReference type="PANTHER" id="PTHR13068:SF166">
    <property type="entry name" value="TRANSCRIPTION TERMINATION FACTOR MTERF15, MITOCHONDRIAL-LIKE"/>
    <property type="match status" value="1"/>
</dbReference>
<dbReference type="InterPro" id="IPR038538">
    <property type="entry name" value="MTERF_sf"/>
</dbReference>
<dbReference type="InterPro" id="IPR003690">
    <property type="entry name" value="MTERF"/>
</dbReference>
<dbReference type="Pfam" id="PF02536">
    <property type="entry name" value="mTERF"/>
    <property type="match status" value="2"/>
</dbReference>
<dbReference type="EMBL" id="JARBHA010000005">
    <property type="protein sequence ID" value="KAJ9700078.1"/>
    <property type="molecule type" value="Genomic_DNA"/>
</dbReference>
<organism evidence="5 6">
    <name type="scientific">Vitis rotundifolia</name>
    <name type="common">Muscadine grape</name>
    <dbReference type="NCBI Taxonomy" id="103349"/>
    <lineage>
        <taxon>Eukaryota</taxon>
        <taxon>Viridiplantae</taxon>
        <taxon>Streptophyta</taxon>
        <taxon>Embryophyta</taxon>
        <taxon>Tracheophyta</taxon>
        <taxon>Spermatophyta</taxon>
        <taxon>Magnoliopsida</taxon>
        <taxon>eudicotyledons</taxon>
        <taxon>Gunneridae</taxon>
        <taxon>Pentapetalae</taxon>
        <taxon>rosids</taxon>
        <taxon>Vitales</taxon>
        <taxon>Vitaceae</taxon>
        <taxon>Viteae</taxon>
        <taxon>Vitis</taxon>
    </lineage>
</organism>
<dbReference type="GO" id="GO:0006353">
    <property type="term" value="P:DNA-templated transcription termination"/>
    <property type="evidence" value="ECO:0007669"/>
    <property type="project" value="UniProtKB-KW"/>
</dbReference>
<evidence type="ECO:0000256" key="3">
    <source>
        <dbReference type="ARBA" id="ARBA00022946"/>
    </source>
</evidence>
<keyword evidence="4" id="KW-0732">Signal</keyword>
<proteinExistence type="inferred from homology"/>
<keyword evidence="2" id="KW-0805">Transcription regulation</keyword>
<evidence type="ECO:0000313" key="5">
    <source>
        <dbReference type="EMBL" id="KAJ9700078.1"/>
    </source>
</evidence>
<dbReference type="GO" id="GO:0003676">
    <property type="term" value="F:nucleic acid binding"/>
    <property type="evidence" value="ECO:0007669"/>
    <property type="project" value="InterPro"/>
</dbReference>
<dbReference type="PANTHER" id="PTHR13068">
    <property type="entry name" value="CGI-12 PROTEIN-RELATED"/>
    <property type="match status" value="1"/>
</dbReference>
<keyword evidence="2" id="KW-0806">Transcription termination</keyword>
<dbReference type="AlphaFoldDB" id="A0AA39A520"/>
<sequence length="403" mass="46689">MRMMVGFLRKVALLQVRFTLSASPTLQILPFLHFHRHPFSSSSKADSFTVSHLINSCGFSHQEALSASKFIHFETPEKPDSVFSFFNSHGFSKSQTSKIVRSQPQLLVSDPEKSLLPKLQFFYSKGVSKPDIARIVVSTPAILKRSLENQIIPSYNFFKDFFQSEEMAMGIVKRFSRILLFDLHTYVESNINALQEFEVPKSNIAALLRHQPRVFMVRPNQFREILEEVKKMGFDPSQMKFVLAVQAIRGMSKSTWERKIDAYRSWCCSEEEIRLAFLKLPWSMVLSEDKLMATMDFFVNKMGWESSFIARRPVLLSLSLEKRIIPRYSVVQVLLSKGLINKDISPRVLFESTEKKFMQKFVNLYKKEASQLLNLYQERKKSIFQKKQDCLPEGNGSFRICTP</sequence>
<comment type="similarity">
    <text evidence="1">Belongs to the mTERF family.</text>
</comment>
<dbReference type="Gene3D" id="1.25.70.10">
    <property type="entry name" value="Transcription termination factor 3, mitochondrial"/>
    <property type="match status" value="1"/>
</dbReference>
<evidence type="ECO:0000256" key="1">
    <source>
        <dbReference type="ARBA" id="ARBA00007692"/>
    </source>
</evidence>
<evidence type="ECO:0000256" key="2">
    <source>
        <dbReference type="ARBA" id="ARBA00022472"/>
    </source>
</evidence>
<reference evidence="5 6" key="1">
    <citation type="journal article" date="2023" name="BMC Biotechnol.">
        <title>Vitis rotundifolia cv Carlos genome sequencing.</title>
        <authorList>
            <person name="Huff M."/>
            <person name="Hulse-Kemp A."/>
            <person name="Scheffler B."/>
            <person name="Youngblood R."/>
            <person name="Simpson S."/>
            <person name="Babiker E."/>
            <person name="Staton M."/>
        </authorList>
    </citation>
    <scope>NUCLEOTIDE SEQUENCE [LARGE SCALE GENOMIC DNA]</scope>
    <source>
        <tissue evidence="5">Leaf</tissue>
    </source>
</reference>
<keyword evidence="6" id="KW-1185">Reference proteome</keyword>
<keyword evidence="2" id="KW-0804">Transcription</keyword>
<evidence type="ECO:0000256" key="4">
    <source>
        <dbReference type="SAM" id="SignalP"/>
    </source>
</evidence>
<comment type="caution">
    <text evidence="5">The sequence shown here is derived from an EMBL/GenBank/DDBJ whole genome shotgun (WGS) entry which is preliminary data.</text>
</comment>
<evidence type="ECO:0000313" key="6">
    <source>
        <dbReference type="Proteomes" id="UP001168098"/>
    </source>
</evidence>
<dbReference type="Proteomes" id="UP001168098">
    <property type="component" value="Unassembled WGS sequence"/>
</dbReference>
<name>A0AA39A520_VITRO</name>
<dbReference type="FunFam" id="1.25.70.10:FF:000001">
    <property type="entry name" value="Mitochondrial transcription termination factor-like"/>
    <property type="match status" value="1"/>
</dbReference>
<feature type="chain" id="PRO_5041227104" evidence="4">
    <location>
        <begin position="22"/>
        <end position="403"/>
    </location>
</feature>
<protein>
    <submittedName>
        <fullName evidence="5">Uncharacterized protein</fullName>
    </submittedName>
</protein>
<keyword evidence="3" id="KW-0809">Transit peptide</keyword>